<keyword evidence="2 3" id="KW-0175">Coiled coil</keyword>
<dbReference type="AlphaFoldDB" id="A0A4Y1R691"/>
<evidence type="ECO:0000256" key="4">
    <source>
        <dbReference type="SAM" id="MobiDB-lite"/>
    </source>
</evidence>
<feature type="coiled-coil region" evidence="3">
    <location>
        <begin position="136"/>
        <end position="226"/>
    </location>
</feature>
<dbReference type="PANTHER" id="PTHR32054:SF2">
    <property type="entry name" value="PROTEIN PLASTID MOVEMENT IMPAIRED 2"/>
    <property type="match status" value="1"/>
</dbReference>
<dbReference type="PANTHER" id="PTHR32054">
    <property type="entry name" value="HEAVY CHAIN, PUTATIVE, EXPRESSED-RELATED-RELATED"/>
    <property type="match status" value="1"/>
</dbReference>
<evidence type="ECO:0000313" key="5">
    <source>
        <dbReference type="EMBL" id="BBG99574.1"/>
    </source>
</evidence>
<dbReference type="Pfam" id="PF05701">
    <property type="entry name" value="WEMBL"/>
    <property type="match status" value="1"/>
</dbReference>
<dbReference type="EMBL" id="AP019299">
    <property type="protein sequence ID" value="BBG99574.1"/>
    <property type="molecule type" value="Genomic_DNA"/>
</dbReference>
<comment type="similarity">
    <text evidence="1">Belongs to the WEB family.</text>
</comment>
<gene>
    <name evidence="5" type="ORF">Prudu_009307</name>
</gene>
<feature type="compositionally biased region" description="Polar residues" evidence="4">
    <location>
        <begin position="575"/>
        <end position="593"/>
    </location>
</feature>
<accession>A0A4Y1R691</accession>
<dbReference type="GO" id="GO:0009903">
    <property type="term" value="P:chloroplast avoidance movement"/>
    <property type="evidence" value="ECO:0007669"/>
    <property type="project" value="TreeGrafter"/>
</dbReference>
<evidence type="ECO:0000256" key="2">
    <source>
        <dbReference type="ARBA" id="ARBA00023054"/>
    </source>
</evidence>
<proteinExistence type="inferred from homology"/>
<organism evidence="5">
    <name type="scientific">Prunus dulcis</name>
    <name type="common">Almond</name>
    <name type="synonym">Amygdalus dulcis</name>
    <dbReference type="NCBI Taxonomy" id="3755"/>
    <lineage>
        <taxon>Eukaryota</taxon>
        <taxon>Viridiplantae</taxon>
        <taxon>Streptophyta</taxon>
        <taxon>Embryophyta</taxon>
        <taxon>Tracheophyta</taxon>
        <taxon>Spermatophyta</taxon>
        <taxon>Magnoliopsida</taxon>
        <taxon>eudicotyledons</taxon>
        <taxon>Gunneridae</taxon>
        <taxon>Pentapetalae</taxon>
        <taxon>rosids</taxon>
        <taxon>fabids</taxon>
        <taxon>Rosales</taxon>
        <taxon>Rosaceae</taxon>
        <taxon>Amygdaloideae</taxon>
        <taxon>Amygdaleae</taxon>
        <taxon>Prunus</taxon>
    </lineage>
</organism>
<protein>
    <recommendedName>
        <fullName evidence="6">Protein PLASTID MOVEMENT IMPAIRED 2</fullName>
    </recommendedName>
</protein>
<feature type="region of interest" description="Disordered" evidence="4">
    <location>
        <begin position="565"/>
        <end position="615"/>
    </location>
</feature>
<sequence>MSRGEFDSRRRRIGSFRKANNLYEDRILEASPSLKKAEIDFSEKSSSIARELHMARRDIGRFKEYRTDTDLVKAQAESELYEVYKRAKDLSSVIEESNSNAKSHTREIEVLKKYRRRGNKREDQVLALGEVENQQYADVMRELELVRQELSMLKLDVASVLEEKSQAEKQTEAANTKMLFYTSSVEAIRKEIEDANEEQVLTELARIEASREFADIEAEREKEANQFSFAVGETRKKMKDVIEEIDSSKELETKLSVTMSDVVVLQNELKLVKEMDKRIQRIDSLSRSEPSFRRGEDLEGSPLLHSVTEELEVAKKELAAVKEEGFQFMASMDIIRSELKHLTDETARLRKTEEKSDLTVKSLNSKLLRAKAKLEAVSVSEEKAKSMASNLSLTLEKLKTEAEAARKEKELACEEAATIKSEILKMESEIDLTEEKLQAAMEELETVKSSEAVALENLKGLIEDTIRARAFESQSSSSITISKFEYDYLTGSAAGAEEIADKKVAAAQAWIEALKASEKEILIKIDLSLRDLKEMRVQEEQVTYRAERQLSRKMRVEGELQNLGQKRERNAVYGNRQQAQPRKSMKSNGNLTPSRRAKYRKSASPGARNTFPIQKKKKVMPNLAKIFSGKKIAKEV</sequence>
<evidence type="ECO:0008006" key="6">
    <source>
        <dbReference type="Google" id="ProtNLM"/>
    </source>
</evidence>
<dbReference type="InterPro" id="IPR008545">
    <property type="entry name" value="Web"/>
</dbReference>
<name>A0A4Y1R691_PRUDU</name>
<dbReference type="GO" id="GO:0005829">
    <property type="term" value="C:cytosol"/>
    <property type="evidence" value="ECO:0007669"/>
    <property type="project" value="TreeGrafter"/>
</dbReference>
<evidence type="ECO:0000256" key="3">
    <source>
        <dbReference type="SAM" id="Coils"/>
    </source>
</evidence>
<evidence type="ECO:0000256" key="1">
    <source>
        <dbReference type="ARBA" id="ARBA00005485"/>
    </source>
</evidence>
<feature type="coiled-coil region" evidence="3">
    <location>
        <begin position="381"/>
        <end position="450"/>
    </location>
</feature>
<reference evidence="5" key="1">
    <citation type="journal article" date="2019" name="Science">
        <title>Mutation of a bHLH transcription factor allowed almond domestication.</title>
        <authorList>
            <person name="Sanchez-Perez R."/>
            <person name="Pavan S."/>
            <person name="Mazzeo R."/>
            <person name="Moldovan C."/>
            <person name="Aiese Cigliano R."/>
            <person name="Del Cueto J."/>
            <person name="Ricciardi F."/>
            <person name="Lotti C."/>
            <person name="Ricciardi L."/>
            <person name="Dicenta F."/>
            <person name="Lopez-Marques R.L."/>
            <person name="Lindberg Moller B."/>
        </authorList>
    </citation>
    <scope>NUCLEOTIDE SEQUENCE</scope>
</reference>
<dbReference type="GO" id="GO:0009904">
    <property type="term" value="P:chloroplast accumulation movement"/>
    <property type="evidence" value="ECO:0007669"/>
    <property type="project" value="TreeGrafter"/>
</dbReference>